<feature type="transmembrane region" description="Helical" evidence="7">
    <location>
        <begin position="232"/>
        <end position="254"/>
    </location>
</feature>
<dbReference type="EMBL" id="CDOG01000089">
    <property type="protein sequence ID" value="CEN42098.1"/>
    <property type="molecule type" value="Genomic_DNA"/>
</dbReference>
<keyword evidence="4 7" id="KW-0812">Transmembrane</keyword>
<comment type="subcellular location">
    <subcellularLocation>
        <location evidence="1">Membrane</location>
        <topology evidence="1">Multi-pass membrane protein</topology>
    </subcellularLocation>
</comment>
<feature type="transmembrane region" description="Helical" evidence="7">
    <location>
        <begin position="266"/>
        <end position="291"/>
    </location>
</feature>
<dbReference type="RefSeq" id="WP_041997699.1">
    <property type="nucleotide sequence ID" value="NZ_CDOG01000089.1"/>
</dbReference>
<evidence type="ECO:0000256" key="7">
    <source>
        <dbReference type="SAM" id="Phobius"/>
    </source>
</evidence>
<keyword evidence="2 9" id="KW-0328">Glycosyltransferase</keyword>
<dbReference type="Pfam" id="PF00535">
    <property type="entry name" value="Glycos_transf_2"/>
    <property type="match status" value="1"/>
</dbReference>
<sequence>MQKKKIDMVVPCYNENENVFVLYEAILKVFKEKLSEKYTYTIIFVNDGSSDNTLHHLKKLNETDENVKYISFSRNFGHQLAVKAGLDHAFGDIVISMDADLQHPPELIPELVEKWEEGNQVVATIRTYPSDISKKKEKTSKYFYKMLNLVSDVKIREGSADFRLLDKSVVEVIRSMNEGEPFLRGIVPWIGFRQTYVPYVAQNRFSGETKYTIKKMLHLALVGVTAFSVKPLYFAVYLGFTFSLFSLLYIPYVIWSFVNGTEISGWASLIMTIVFFGGLQLIILGIIGIYVGKIFKQTKSRPSYIIFEKKL</sequence>
<protein>
    <submittedName>
        <fullName evidence="9">Uncharacterized glycosyltransferase YkcC</fullName>
        <ecNumber evidence="9">2.4.-.-</ecNumber>
    </submittedName>
</protein>
<evidence type="ECO:0000256" key="3">
    <source>
        <dbReference type="ARBA" id="ARBA00022679"/>
    </source>
</evidence>
<dbReference type="Gene3D" id="3.90.550.10">
    <property type="entry name" value="Spore Coat Polysaccharide Biosynthesis Protein SpsA, Chain A"/>
    <property type="match status" value="1"/>
</dbReference>
<feature type="domain" description="Glycosyltransferase 2-like" evidence="8">
    <location>
        <begin position="9"/>
        <end position="172"/>
    </location>
</feature>
<proteinExistence type="predicted"/>
<name>A0A0B7HX33_9FLAO</name>
<keyword evidence="5 7" id="KW-1133">Transmembrane helix</keyword>
<dbReference type="InterPro" id="IPR050256">
    <property type="entry name" value="Glycosyltransferase_2"/>
</dbReference>
<evidence type="ECO:0000256" key="4">
    <source>
        <dbReference type="ARBA" id="ARBA00022692"/>
    </source>
</evidence>
<dbReference type="AlphaFoldDB" id="A0A0B7HX33"/>
<evidence type="ECO:0000256" key="1">
    <source>
        <dbReference type="ARBA" id="ARBA00004141"/>
    </source>
</evidence>
<evidence type="ECO:0000256" key="5">
    <source>
        <dbReference type="ARBA" id="ARBA00022989"/>
    </source>
</evidence>
<dbReference type="GO" id="GO:0016757">
    <property type="term" value="F:glycosyltransferase activity"/>
    <property type="evidence" value="ECO:0007669"/>
    <property type="project" value="UniProtKB-KW"/>
</dbReference>
<dbReference type="OrthoDB" id="9807778at2"/>
<dbReference type="InterPro" id="IPR001173">
    <property type="entry name" value="Glyco_trans_2-like"/>
</dbReference>
<dbReference type="PANTHER" id="PTHR48090">
    <property type="entry name" value="UNDECAPRENYL-PHOSPHATE 4-DEOXY-4-FORMAMIDO-L-ARABINOSE TRANSFERASE-RELATED"/>
    <property type="match status" value="1"/>
</dbReference>
<evidence type="ECO:0000259" key="8">
    <source>
        <dbReference type="Pfam" id="PF00535"/>
    </source>
</evidence>
<organism evidence="9 10">
    <name type="scientific">Capnocytophaga cynodegmi</name>
    <dbReference type="NCBI Taxonomy" id="28189"/>
    <lineage>
        <taxon>Bacteria</taxon>
        <taxon>Pseudomonadati</taxon>
        <taxon>Bacteroidota</taxon>
        <taxon>Flavobacteriia</taxon>
        <taxon>Flavobacteriales</taxon>
        <taxon>Flavobacteriaceae</taxon>
        <taxon>Capnocytophaga</taxon>
    </lineage>
</organism>
<evidence type="ECO:0000313" key="9">
    <source>
        <dbReference type="EMBL" id="CEN42098.1"/>
    </source>
</evidence>
<dbReference type="EC" id="2.4.-.-" evidence="9"/>
<keyword evidence="3 9" id="KW-0808">Transferase</keyword>
<gene>
    <name evidence="9" type="primary">ykcC</name>
    <name evidence="9" type="ORF">CCYN74_90062</name>
</gene>
<dbReference type="InterPro" id="IPR029044">
    <property type="entry name" value="Nucleotide-diphossugar_trans"/>
</dbReference>
<dbReference type="CDD" id="cd04187">
    <property type="entry name" value="DPM1_like_bac"/>
    <property type="match status" value="1"/>
</dbReference>
<evidence type="ECO:0000256" key="2">
    <source>
        <dbReference type="ARBA" id="ARBA00022676"/>
    </source>
</evidence>
<evidence type="ECO:0000256" key="6">
    <source>
        <dbReference type="ARBA" id="ARBA00023136"/>
    </source>
</evidence>
<evidence type="ECO:0000313" key="10">
    <source>
        <dbReference type="Proteomes" id="UP000038083"/>
    </source>
</evidence>
<dbReference type="PANTHER" id="PTHR48090:SF1">
    <property type="entry name" value="PROPHAGE BACTOPRENOL GLUCOSYL TRANSFERASE HOMOLOG"/>
    <property type="match status" value="1"/>
</dbReference>
<keyword evidence="6 7" id="KW-0472">Membrane</keyword>
<dbReference type="Proteomes" id="UP000038083">
    <property type="component" value="Unassembled WGS sequence"/>
</dbReference>
<accession>A0A0B7HX33</accession>
<dbReference type="SUPFAM" id="SSF53448">
    <property type="entry name" value="Nucleotide-diphospho-sugar transferases"/>
    <property type="match status" value="1"/>
</dbReference>
<reference evidence="9 10" key="1">
    <citation type="submission" date="2015-01" db="EMBL/GenBank/DDBJ databases">
        <authorList>
            <person name="Xiang T."/>
            <person name="Song Y."/>
            <person name="Huang L."/>
            <person name="Wang B."/>
            <person name="Wu P."/>
        </authorList>
    </citation>
    <scope>NUCLEOTIDE SEQUENCE [LARGE SCALE GENOMIC DNA]</scope>
    <source>
        <strain evidence="9 10">Ccy74</strain>
    </source>
</reference>
<dbReference type="GO" id="GO:0005886">
    <property type="term" value="C:plasma membrane"/>
    <property type="evidence" value="ECO:0007669"/>
    <property type="project" value="TreeGrafter"/>
</dbReference>